<dbReference type="InterPro" id="IPR052006">
    <property type="entry name" value="MLP-like"/>
</dbReference>
<dbReference type="InterPro" id="IPR023393">
    <property type="entry name" value="START-like_dom_sf"/>
</dbReference>
<dbReference type="RefSeq" id="XP_031392587.1">
    <property type="nucleotide sequence ID" value="XM_031536727.1"/>
</dbReference>
<dbReference type="GO" id="GO:0006952">
    <property type="term" value="P:defense response"/>
    <property type="evidence" value="ECO:0007669"/>
    <property type="project" value="InterPro"/>
</dbReference>
<evidence type="ECO:0000256" key="1">
    <source>
        <dbReference type="ARBA" id="ARBA00038242"/>
    </source>
</evidence>
<evidence type="ECO:0000313" key="4">
    <source>
        <dbReference type="RefSeq" id="XP_031392587.1"/>
    </source>
</evidence>
<dbReference type="SMART" id="SM01037">
    <property type="entry name" value="Bet_v_1"/>
    <property type="match status" value="1"/>
</dbReference>
<dbReference type="PANTHER" id="PTHR31338:SF16">
    <property type="entry name" value="POLYKETIDE CYCLASE_DEHYDRASE AND LIPID TRANSPORT SUPERFAMILY PROTEIN"/>
    <property type="match status" value="1"/>
</dbReference>
<reference evidence="4" key="2">
    <citation type="submission" date="2025-08" db="UniProtKB">
        <authorList>
            <consortium name="RefSeq"/>
        </authorList>
    </citation>
    <scope>IDENTIFICATION</scope>
    <source>
        <tissue evidence="4">Leaf</tissue>
    </source>
</reference>
<evidence type="ECO:0000259" key="2">
    <source>
        <dbReference type="SMART" id="SM01037"/>
    </source>
</evidence>
<gene>
    <name evidence="4" type="primary">LOC116204575</name>
</gene>
<dbReference type="SUPFAM" id="SSF55961">
    <property type="entry name" value="Bet v1-like"/>
    <property type="match status" value="1"/>
</dbReference>
<evidence type="ECO:0000313" key="3">
    <source>
        <dbReference type="Proteomes" id="UP000515151"/>
    </source>
</evidence>
<accession>A0A6P8D632</accession>
<organism evidence="3 4">
    <name type="scientific">Punica granatum</name>
    <name type="common">Pomegranate</name>
    <dbReference type="NCBI Taxonomy" id="22663"/>
    <lineage>
        <taxon>Eukaryota</taxon>
        <taxon>Viridiplantae</taxon>
        <taxon>Streptophyta</taxon>
        <taxon>Embryophyta</taxon>
        <taxon>Tracheophyta</taxon>
        <taxon>Spermatophyta</taxon>
        <taxon>Magnoliopsida</taxon>
        <taxon>eudicotyledons</taxon>
        <taxon>Gunneridae</taxon>
        <taxon>Pentapetalae</taxon>
        <taxon>rosids</taxon>
        <taxon>malvids</taxon>
        <taxon>Myrtales</taxon>
        <taxon>Lythraceae</taxon>
        <taxon>Punica</taxon>
    </lineage>
</organism>
<keyword evidence="3" id="KW-1185">Reference proteome</keyword>
<dbReference type="PANTHER" id="PTHR31338">
    <property type="entry name" value="POLYKETIDE CYCLASE/DEHYDRASE AND LIPID TRANSPORT SUPERFAMILY PROTEIN"/>
    <property type="match status" value="1"/>
</dbReference>
<dbReference type="GeneID" id="116204575"/>
<feature type="domain" description="Bet v I/Major latex protein" evidence="2">
    <location>
        <begin position="2"/>
        <end position="176"/>
    </location>
</feature>
<dbReference type="Pfam" id="PF00407">
    <property type="entry name" value="Bet_v_1"/>
    <property type="match status" value="2"/>
</dbReference>
<dbReference type="Gene3D" id="3.30.530.20">
    <property type="match status" value="1"/>
</dbReference>
<dbReference type="Proteomes" id="UP000515151">
    <property type="component" value="Chromosome 4"/>
</dbReference>
<proteinExistence type="inferred from homology"/>
<comment type="similarity">
    <text evidence="1">Belongs to the MLP family.</text>
</comment>
<protein>
    <submittedName>
        <fullName evidence="4">MLP-like protein 328 isoform X1</fullName>
    </submittedName>
</protein>
<sequence length="176" mass="20086">MGLRGKLAAEIEIKSSAEAYFKRLKDELHHLPDAASGVHGVEVHEGDFKTHGSVKSWTYTLGNEEVLWTSGALDLPHTVLWLSDPSYGRTEIFKERFEIDERDMTVSMVAVDGHILQRYKSYKVIYKVIPKTGTEPAAVRVTLDYEKHKEIDADPHKEMEFMISMMKDIDKHLLGQ</sequence>
<dbReference type="OrthoDB" id="1072116at2759"/>
<dbReference type="AlphaFoldDB" id="A0A6P8D632"/>
<name>A0A6P8D632_PUNGR</name>
<reference evidence="3" key="1">
    <citation type="journal article" date="2020" name="Plant Biotechnol. J.">
        <title>The pomegranate (Punica granatum L.) draft genome dissects genetic divergence between soft- and hard-seeded cultivars.</title>
        <authorList>
            <person name="Luo X."/>
            <person name="Li H."/>
            <person name="Wu Z."/>
            <person name="Yao W."/>
            <person name="Zhao P."/>
            <person name="Cao D."/>
            <person name="Yu H."/>
            <person name="Li K."/>
            <person name="Poudel K."/>
            <person name="Zhao D."/>
            <person name="Zhang F."/>
            <person name="Xia X."/>
            <person name="Chen L."/>
            <person name="Wang Q."/>
            <person name="Jing D."/>
            <person name="Cao S."/>
        </authorList>
    </citation>
    <scope>NUCLEOTIDE SEQUENCE [LARGE SCALE GENOMIC DNA]</scope>
    <source>
        <strain evidence="3">cv. Tunisia</strain>
    </source>
</reference>
<dbReference type="InterPro" id="IPR000916">
    <property type="entry name" value="Bet_v_I/MLP"/>
</dbReference>
<dbReference type="CDD" id="cd07816">
    <property type="entry name" value="Bet_v1-like"/>
    <property type="match status" value="1"/>
</dbReference>